<feature type="domain" description="ABC transmembrane type-1" evidence="8">
    <location>
        <begin position="92"/>
        <end position="306"/>
    </location>
</feature>
<keyword evidence="5 7" id="KW-1133">Transmembrane helix</keyword>
<evidence type="ECO:0000256" key="3">
    <source>
        <dbReference type="ARBA" id="ARBA00022475"/>
    </source>
</evidence>
<dbReference type="PANTHER" id="PTHR43227:SF11">
    <property type="entry name" value="BLL4140 PROTEIN"/>
    <property type="match status" value="1"/>
</dbReference>
<dbReference type="AlphaFoldDB" id="A0A561BXG2"/>
<sequence length="320" mass="35017">MAVTAPVDVDASTRPRTTTGRGRLTRLVRDRTLLLMMLPGLVFFLLFEGAALLGNVVIFLDYVPFLGFSGSRWVGLDNAVELFADPSFWQALVNTVALALLQLIFFFPLPVALALLLHSITRDWIRKSVQSIVYLPHFVSWVIVVAMFQQVLGGAGLLNGVLADNGLHTVSIFSDPALFRPLMVAELIWKDCGWGTIIVLAALHNVDDQLYEAAAMDGASAARRLWHVTLPALRPILILLLILRLGDILNVGFEQVLLQRDSFSPRVAEVLDTFTYYHGVIGGNWGGAALAGVIKGLIGLALVIVANRIAHRLGEEGVYR</sequence>
<dbReference type="GO" id="GO:0055085">
    <property type="term" value="P:transmembrane transport"/>
    <property type="evidence" value="ECO:0007669"/>
    <property type="project" value="InterPro"/>
</dbReference>
<dbReference type="Pfam" id="PF00528">
    <property type="entry name" value="BPD_transp_1"/>
    <property type="match status" value="1"/>
</dbReference>
<proteinExistence type="inferred from homology"/>
<keyword evidence="4 7" id="KW-0812">Transmembrane</keyword>
<dbReference type="SUPFAM" id="SSF161098">
    <property type="entry name" value="MetI-like"/>
    <property type="match status" value="1"/>
</dbReference>
<keyword evidence="10" id="KW-1185">Reference proteome</keyword>
<keyword evidence="2 7" id="KW-0813">Transport</keyword>
<comment type="similarity">
    <text evidence="7">Belongs to the binding-protein-dependent transport system permease family.</text>
</comment>
<evidence type="ECO:0000256" key="1">
    <source>
        <dbReference type="ARBA" id="ARBA00004651"/>
    </source>
</evidence>
<dbReference type="EMBL" id="VIVK01000001">
    <property type="protein sequence ID" value="TWD83528.1"/>
    <property type="molecule type" value="Genomic_DNA"/>
</dbReference>
<evidence type="ECO:0000256" key="7">
    <source>
        <dbReference type="RuleBase" id="RU363032"/>
    </source>
</evidence>
<keyword evidence="6 7" id="KW-0472">Membrane</keyword>
<dbReference type="GO" id="GO:0005886">
    <property type="term" value="C:plasma membrane"/>
    <property type="evidence" value="ECO:0007669"/>
    <property type="project" value="UniProtKB-SubCell"/>
</dbReference>
<dbReference type="RefSeq" id="WP_202880718.1">
    <property type="nucleotide sequence ID" value="NZ_VIVK01000001.1"/>
</dbReference>
<dbReference type="Gene3D" id="1.10.3720.10">
    <property type="entry name" value="MetI-like"/>
    <property type="match status" value="1"/>
</dbReference>
<dbReference type="InterPro" id="IPR050809">
    <property type="entry name" value="UgpAE/MalFG_permease"/>
</dbReference>
<gene>
    <name evidence="9" type="ORF">FB561_4692</name>
</gene>
<keyword evidence="3" id="KW-1003">Cell membrane</keyword>
<evidence type="ECO:0000259" key="8">
    <source>
        <dbReference type="PROSITE" id="PS50928"/>
    </source>
</evidence>
<dbReference type="InterPro" id="IPR035906">
    <property type="entry name" value="MetI-like_sf"/>
</dbReference>
<dbReference type="Proteomes" id="UP000318380">
    <property type="component" value="Unassembled WGS sequence"/>
</dbReference>
<name>A0A561BXG2_9ACTN</name>
<protein>
    <submittedName>
        <fullName evidence="9">Putative aldouronate transport system permease protein</fullName>
    </submittedName>
</protein>
<dbReference type="PANTHER" id="PTHR43227">
    <property type="entry name" value="BLL4140 PROTEIN"/>
    <property type="match status" value="1"/>
</dbReference>
<feature type="transmembrane region" description="Helical" evidence="7">
    <location>
        <begin position="285"/>
        <end position="306"/>
    </location>
</feature>
<feature type="transmembrane region" description="Helical" evidence="7">
    <location>
        <begin position="138"/>
        <end position="162"/>
    </location>
</feature>
<evidence type="ECO:0000256" key="2">
    <source>
        <dbReference type="ARBA" id="ARBA00022448"/>
    </source>
</evidence>
<dbReference type="PROSITE" id="PS50928">
    <property type="entry name" value="ABC_TM1"/>
    <property type="match status" value="1"/>
</dbReference>
<evidence type="ECO:0000313" key="9">
    <source>
        <dbReference type="EMBL" id="TWD83528.1"/>
    </source>
</evidence>
<dbReference type="InterPro" id="IPR000515">
    <property type="entry name" value="MetI-like"/>
</dbReference>
<feature type="transmembrane region" description="Helical" evidence="7">
    <location>
        <begin position="96"/>
        <end position="117"/>
    </location>
</feature>
<evidence type="ECO:0000313" key="10">
    <source>
        <dbReference type="Proteomes" id="UP000318380"/>
    </source>
</evidence>
<evidence type="ECO:0000256" key="4">
    <source>
        <dbReference type="ARBA" id="ARBA00022692"/>
    </source>
</evidence>
<accession>A0A561BXG2</accession>
<evidence type="ECO:0000256" key="5">
    <source>
        <dbReference type="ARBA" id="ARBA00022989"/>
    </source>
</evidence>
<organism evidence="9 10">
    <name type="scientific">Kribbella amoyensis</name>
    <dbReference type="NCBI Taxonomy" id="996641"/>
    <lineage>
        <taxon>Bacteria</taxon>
        <taxon>Bacillati</taxon>
        <taxon>Actinomycetota</taxon>
        <taxon>Actinomycetes</taxon>
        <taxon>Propionibacteriales</taxon>
        <taxon>Kribbellaceae</taxon>
        <taxon>Kribbella</taxon>
    </lineage>
</organism>
<comment type="subcellular location">
    <subcellularLocation>
        <location evidence="1 7">Cell membrane</location>
        <topology evidence="1 7">Multi-pass membrane protein</topology>
    </subcellularLocation>
</comment>
<comment type="caution">
    <text evidence="9">The sequence shown here is derived from an EMBL/GenBank/DDBJ whole genome shotgun (WGS) entry which is preliminary data.</text>
</comment>
<feature type="transmembrane region" description="Helical" evidence="7">
    <location>
        <begin position="33"/>
        <end position="60"/>
    </location>
</feature>
<evidence type="ECO:0000256" key="6">
    <source>
        <dbReference type="ARBA" id="ARBA00023136"/>
    </source>
</evidence>
<reference evidence="9 10" key="1">
    <citation type="submission" date="2019-06" db="EMBL/GenBank/DDBJ databases">
        <title>Sequencing the genomes of 1000 actinobacteria strains.</title>
        <authorList>
            <person name="Klenk H.-P."/>
        </authorList>
    </citation>
    <scope>NUCLEOTIDE SEQUENCE [LARGE SCALE GENOMIC DNA]</scope>
    <source>
        <strain evidence="9 10">DSM 24683</strain>
    </source>
</reference>